<keyword evidence="3" id="KW-1185">Reference proteome</keyword>
<proteinExistence type="predicted"/>
<keyword evidence="1" id="KW-0732">Signal</keyword>
<comment type="caution">
    <text evidence="2">The sequence shown here is derived from an EMBL/GenBank/DDBJ whole genome shotgun (WGS) entry which is preliminary data.</text>
</comment>
<dbReference type="AlphaFoldDB" id="A0A7C9R8L3"/>
<accession>A0A7C9R8L3</accession>
<sequence>MKLANQIFLALLLCLVGISSNAQAQDSAVSDLVSALRGEVQRCWAPPMLTGKRPRPAVISVRLNRDGSLDGTPVLANRSSNENFKVMANSAIRAIERCAPFESVRQNHVPYDKWRQLKLRFVAPEF</sequence>
<evidence type="ECO:0000313" key="2">
    <source>
        <dbReference type="EMBL" id="NGN42834.1"/>
    </source>
</evidence>
<feature type="chain" id="PRO_5028870185" evidence="1">
    <location>
        <begin position="25"/>
        <end position="126"/>
    </location>
</feature>
<evidence type="ECO:0000313" key="3">
    <source>
        <dbReference type="Proteomes" id="UP000481252"/>
    </source>
</evidence>
<dbReference type="EMBL" id="JAAKZG010000006">
    <property type="protein sequence ID" value="NGN42834.1"/>
    <property type="molecule type" value="Genomic_DNA"/>
</dbReference>
<dbReference type="RefSeq" id="WP_165119181.1">
    <property type="nucleotide sequence ID" value="NZ_JAAKZG010000006.1"/>
</dbReference>
<organism evidence="2 3">
    <name type="scientific">Mesorhizobium zhangyense</name>
    <dbReference type="NCBI Taxonomy" id="1776730"/>
    <lineage>
        <taxon>Bacteria</taxon>
        <taxon>Pseudomonadati</taxon>
        <taxon>Pseudomonadota</taxon>
        <taxon>Alphaproteobacteria</taxon>
        <taxon>Hyphomicrobiales</taxon>
        <taxon>Phyllobacteriaceae</taxon>
        <taxon>Mesorhizobium</taxon>
    </lineage>
</organism>
<name>A0A7C9R8L3_9HYPH</name>
<evidence type="ECO:0000256" key="1">
    <source>
        <dbReference type="SAM" id="SignalP"/>
    </source>
</evidence>
<dbReference type="Gene3D" id="3.30.1150.10">
    <property type="match status" value="1"/>
</dbReference>
<gene>
    <name evidence="2" type="ORF">G6N74_17325</name>
</gene>
<dbReference type="SUPFAM" id="SSF74653">
    <property type="entry name" value="TolA/TonB C-terminal domain"/>
    <property type="match status" value="1"/>
</dbReference>
<protein>
    <submittedName>
        <fullName evidence="2">Cell envelope integrity protein TolA</fullName>
    </submittedName>
</protein>
<reference evidence="2 3" key="1">
    <citation type="submission" date="2020-02" db="EMBL/GenBank/DDBJ databases">
        <title>Genome sequence of the type strain CGMCC 1.15528 of Mesorhizobium zhangyense.</title>
        <authorList>
            <person name="Gao J."/>
            <person name="Sun J."/>
        </authorList>
    </citation>
    <scope>NUCLEOTIDE SEQUENCE [LARGE SCALE GENOMIC DNA]</scope>
    <source>
        <strain evidence="2 3">CGMCC 1.15528</strain>
    </source>
</reference>
<dbReference type="Proteomes" id="UP000481252">
    <property type="component" value="Unassembled WGS sequence"/>
</dbReference>
<feature type="signal peptide" evidence="1">
    <location>
        <begin position="1"/>
        <end position="24"/>
    </location>
</feature>